<proteinExistence type="predicted"/>
<sequence>MLALYSPGASDYTLVTFGGLATRPEPGRFWAQPAVERLELDALGFVAKRENWYPTASMRRAALALAGIGRGRRLGYGHGMGAFAALKHGRRLGLQRALAVSPPASIDPGATPWDRRFRGHFSAALHPDMWLHRRDLAEWSAAICDPWGPAEAGHGPLLAAAGARLVAAPFLQGQSIFLLGQPQVLRQALELVWARDAAGLRGLLRGRRSRSARWHQTLAAVARRHRHEAWAAALEARAAALEGKNRRLVKSLAPKEA</sequence>
<gene>
    <name evidence="1" type="ORF">BKE38_10105</name>
</gene>
<protein>
    <recommendedName>
        <fullName evidence="3">Alpha/beta hydrolase</fullName>
    </recommendedName>
</protein>
<reference evidence="1 2" key="1">
    <citation type="submission" date="2016-10" db="EMBL/GenBank/DDBJ databases">
        <title>Draft Genome sequence of Roseomonas sp. strain M3.</title>
        <authorList>
            <person name="Subhash Y."/>
            <person name="Lee S."/>
        </authorList>
    </citation>
    <scope>NUCLEOTIDE SEQUENCE [LARGE SCALE GENOMIC DNA]</scope>
    <source>
        <strain evidence="1 2">M3</strain>
    </source>
</reference>
<dbReference type="Proteomes" id="UP000188879">
    <property type="component" value="Unassembled WGS sequence"/>
</dbReference>
<accession>A0A1V2H3F0</accession>
<evidence type="ECO:0008006" key="3">
    <source>
        <dbReference type="Google" id="ProtNLM"/>
    </source>
</evidence>
<organism evidence="1 2">
    <name type="scientific">Teichococcus deserti</name>
    <dbReference type="NCBI Taxonomy" id="1817963"/>
    <lineage>
        <taxon>Bacteria</taxon>
        <taxon>Pseudomonadati</taxon>
        <taxon>Pseudomonadota</taxon>
        <taxon>Alphaproteobacteria</taxon>
        <taxon>Acetobacterales</taxon>
        <taxon>Roseomonadaceae</taxon>
        <taxon>Roseomonas</taxon>
    </lineage>
</organism>
<dbReference type="AlphaFoldDB" id="A0A1V2H3F0"/>
<dbReference type="EMBL" id="MLCO01000081">
    <property type="protein sequence ID" value="ONG54715.1"/>
    <property type="molecule type" value="Genomic_DNA"/>
</dbReference>
<name>A0A1V2H3F0_9PROT</name>
<comment type="caution">
    <text evidence="1">The sequence shown here is derived from an EMBL/GenBank/DDBJ whole genome shotgun (WGS) entry which is preliminary data.</text>
</comment>
<evidence type="ECO:0000313" key="2">
    <source>
        <dbReference type="Proteomes" id="UP000188879"/>
    </source>
</evidence>
<keyword evidence="2" id="KW-1185">Reference proteome</keyword>
<evidence type="ECO:0000313" key="1">
    <source>
        <dbReference type="EMBL" id="ONG54715.1"/>
    </source>
</evidence>